<dbReference type="InterPro" id="IPR001680">
    <property type="entry name" value="WD40_rpt"/>
</dbReference>
<dbReference type="Proteomes" id="UP000669133">
    <property type="component" value="Unassembled WGS sequence"/>
</dbReference>
<dbReference type="GeneID" id="93650556"/>
<evidence type="ECO:0000256" key="7">
    <source>
        <dbReference type="ARBA" id="ARBA00025740"/>
    </source>
</evidence>
<dbReference type="InterPro" id="IPR015943">
    <property type="entry name" value="WD40/YVTN_repeat-like_dom_sf"/>
</dbReference>
<dbReference type="OrthoDB" id="1667587at2759"/>
<reference evidence="10 11" key="1">
    <citation type="submission" date="2020-12" db="EMBL/GenBank/DDBJ databases">
        <title>Effect of drift, selection, and recombination on the evolution of hybrid genomes in Candida yeast pathogens.</title>
        <authorList>
            <person name="Mixao V."/>
            <person name="Ksiezopolska E."/>
            <person name="Saus E."/>
            <person name="Boekhout T."/>
            <person name="Gacser A."/>
            <person name="Gabaldon T."/>
        </authorList>
    </citation>
    <scope>NUCLEOTIDE SEQUENCE [LARGE SCALE GENOMIC DNA]</scope>
    <source>
        <strain evidence="10 11">BP57</strain>
    </source>
</reference>
<evidence type="ECO:0000256" key="8">
    <source>
        <dbReference type="ARBA" id="ARBA00037813"/>
    </source>
</evidence>
<evidence type="ECO:0000256" key="3">
    <source>
        <dbReference type="ARBA" id="ARBA00022554"/>
    </source>
</evidence>
<dbReference type="RefSeq" id="XP_067549163.1">
    <property type="nucleotide sequence ID" value="XM_067690726.1"/>
</dbReference>
<dbReference type="InterPro" id="IPR048720">
    <property type="entry name" value="PROPPIN"/>
</dbReference>
<keyword evidence="5" id="KW-0677">Repeat</keyword>
<keyword evidence="4" id="KW-0853">WD repeat</keyword>
<organism evidence="10 11">
    <name type="scientific">Candida metapsilosis</name>
    <dbReference type="NCBI Taxonomy" id="273372"/>
    <lineage>
        <taxon>Eukaryota</taxon>
        <taxon>Fungi</taxon>
        <taxon>Dikarya</taxon>
        <taxon>Ascomycota</taxon>
        <taxon>Saccharomycotina</taxon>
        <taxon>Pichiomycetes</taxon>
        <taxon>Debaryomycetaceae</taxon>
        <taxon>Candida/Lodderomyces clade</taxon>
        <taxon>Candida</taxon>
    </lineage>
</organism>
<feature type="compositionally biased region" description="Low complexity" evidence="9">
    <location>
        <begin position="31"/>
        <end position="49"/>
    </location>
</feature>
<comment type="subcellular location">
    <subcellularLocation>
        <location evidence="1">Endomembrane system</location>
        <topology evidence="1">Peripheral membrane protein</topology>
    </subcellularLocation>
    <subcellularLocation>
        <location evidence="8">Vacuole membrane</location>
    </subcellularLocation>
</comment>
<accession>A0A8H7ZJK4</accession>
<feature type="compositionally biased region" description="Polar residues" evidence="9">
    <location>
        <begin position="263"/>
        <end position="276"/>
    </location>
</feature>
<dbReference type="EMBL" id="JAEOAQ010000002">
    <property type="protein sequence ID" value="KAG5420047.1"/>
    <property type="molecule type" value="Genomic_DNA"/>
</dbReference>
<dbReference type="GO" id="GO:0005774">
    <property type="term" value="C:vacuolar membrane"/>
    <property type="evidence" value="ECO:0007669"/>
    <property type="project" value="UniProtKB-SubCell"/>
</dbReference>
<dbReference type="AlphaFoldDB" id="A0A8H7ZJK4"/>
<feature type="region of interest" description="Disordered" evidence="9">
    <location>
        <begin position="1"/>
        <end position="55"/>
    </location>
</feature>
<sequence>MPSYKTNDNNHNSNKHIDSSDKINSPLQQLQTNSTKNKSSSTQVSSSPSFTNLRRSSPIPKDLSILCINFNQDHGCFAVGHELGFLVYNTDPIELRVKRNFSIGGNTPSRYNLNTSSTAATTSPLSGSGIGHITMLHRTNYLAVVGGGTNPRFPINKLVIWDDLKRKNSLSLEFDKPVLNVLLSRIKIVVILIDEIIVYSFASPPKKLITFETHRNEFGVADMSVTTSSTTGTTAAATERKPRAYSDTHTNDRLGPVPRGSHASISSAGSTASNASVGSGTSLNSILNHNNKNSNNVHQPSTILVFPGKAIGQIQIVDLAQQQPGSSVNIIKAHKSAIRNLCINKTGTMVASASVLGTLIRIHSTSTTQLLYEFRRGIDRADITSMKFSHDDSKLAVLSDKYTLHIFNLGEEEPEEETSPEHHHQENKHHALTKYINFLPSTLIPQYFKSTWSYCSVNTNQYHQQESELDTGSLGWVSDDEVVIVWQKKKIWEKYTIMEKSGGDGDEEYEIVRTSWKSLDSE</sequence>
<dbReference type="GO" id="GO:0012505">
    <property type="term" value="C:endomembrane system"/>
    <property type="evidence" value="ECO:0007669"/>
    <property type="project" value="UniProtKB-SubCell"/>
</dbReference>
<comment type="similarity">
    <text evidence="7">Belongs to the WD repeat PROPPIN family.</text>
</comment>
<dbReference type="SMART" id="SM00320">
    <property type="entry name" value="WD40"/>
    <property type="match status" value="2"/>
</dbReference>
<keyword evidence="11" id="KW-1185">Reference proteome</keyword>
<dbReference type="Gene3D" id="2.130.10.10">
    <property type="entry name" value="YVTN repeat-like/Quinoprotein amine dehydrogenase"/>
    <property type="match status" value="1"/>
</dbReference>
<feature type="compositionally biased region" description="Polar residues" evidence="9">
    <location>
        <begin position="1"/>
        <end position="12"/>
    </location>
</feature>
<keyword evidence="3" id="KW-0926">Vacuole</keyword>
<dbReference type="SUPFAM" id="SSF50978">
    <property type="entry name" value="WD40 repeat-like"/>
    <property type="match status" value="1"/>
</dbReference>
<keyword evidence="6" id="KW-0653">Protein transport</keyword>
<dbReference type="Pfam" id="PF21032">
    <property type="entry name" value="PROPPIN"/>
    <property type="match status" value="1"/>
</dbReference>
<dbReference type="PANTHER" id="PTHR11227">
    <property type="entry name" value="WD-REPEAT PROTEIN INTERACTING WITH PHOSPHOINOSIDES WIPI -RELATED"/>
    <property type="match status" value="1"/>
</dbReference>
<comment type="caution">
    <text evidence="10">The sequence shown here is derived from an EMBL/GenBank/DDBJ whole genome shotgun (WGS) entry which is preliminary data.</text>
</comment>
<dbReference type="InterPro" id="IPR036322">
    <property type="entry name" value="WD40_repeat_dom_sf"/>
</dbReference>
<feature type="compositionally biased region" description="Basic and acidic residues" evidence="9">
    <location>
        <begin position="238"/>
        <end position="252"/>
    </location>
</feature>
<name>A0A8H7ZJK4_9ASCO</name>
<evidence type="ECO:0000256" key="6">
    <source>
        <dbReference type="ARBA" id="ARBA00022927"/>
    </source>
</evidence>
<evidence type="ECO:0000256" key="1">
    <source>
        <dbReference type="ARBA" id="ARBA00004184"/>
    </source>
</evidence>
<evidence type="ECO:0000256" key="4">
    <source>
        <dbReference type="ARBA" id="ARBA00022574"/>
    </source>
</evidence>
<evidence type="ECO:0000256" key="2">
    <source>
        <dbReference type="ARBA" id="ARBA00022448"/>
    </source>
</evidence>
<gene>
    <name evidence="10" type="ORF">I9W82_001927</name>
</gene>
<evidence type="ECO:0000256" key="9">
    <source>
        <dbReference type="SAM" id="MobiDB-lite"/>
    </source>
</evidence>
<dbReference type="GO" id="GO:0015031">
    <property type="term" value="P:protein transport"/>
    <property type="evidence" value="ECO:0007669"/>
    <property type="project" value="UniProtKB-KW"/>
</dbReference>
<feature type="region of interest" description="Disordered" evidence="9">
    <location>
        <begin position="229"/>
        <end position="276"/>
    </location>
</feature>
<keyword evidence="2" id="KW-0813">Transport</keyword>
<proteinExistence type="inferred from homology"/>
<evidence type="ECO:0000256" key="5">
    <source>
        <dbReference type="ARBA" id="ARBA00022737"/>
    </source>
</evidence>
<protein>
    <submittedName>
        <fullName evidence="10">HSV2</fullName>
    </submittedName>
</protein>
<evidence type="ECO:0000313" key="10">
    <source>
        <dbReference type="EMBL" id="KAG5420047.1"/>
    </source>
</evidence>
<evidence type="ECO:0000313" key="11">
    <source>
        <dbReference type="Proteomes" id="UP000669133"/>
    </source>
</evidence>